<dbReference type="EMBL" id="CM001880">
    <property type="protein sequence ID" value="EOX99379.1"/>
    <property type="molecule type" value="Genomic_DNA"/>
</dbReference>
<dbReference type="STRING" id="3641.A0A061E2W0"/>
<proteinExistence type="predicted"/>
<dbReference type="Proteomes" id="UP000026915">
    <property type="component" value="Chromosome 2"/>
</dbReference>
<dbReference type="OMA" id="GKFPSFH"/>
<dbReference type="GO" id="GO:0016020">
    <property type="term" value="C:membrane"/>
    <property type="evidence" value="ECO:0007669"/>
    <property type="project" value="UniProtKB-SubCell"/>
</dbReference>
<comment type="subcellular location">
    <subcellularLocation>
        <location evidence="1">Membrane</location>
    </subcellularLocation>
</comment>
<dbReference type="GO" id="GO:0098542">
    <property type="term" value="P:defense response to other organism"/>
    <property type="evidence" value="ECO:0007669"/>
    <property type="project" value="InterPro"/>
</dbReference>
<accession>A0A061E2W0</accession>
<organism evidence="3 4">
    <name type="scientific">Theobroma cacao</name>
    <name type="common">Cacao</name>
    <name type="synonym">Cocoa</name>
    <dbReference type="NCBI Taxonomy" id="3641"/>
    <lineage>
        <taxon>Eukaryota</taxon>
        <taxon>Viridiplantae</taxon>
        <taxon>Streptophyta</taxon>
        <taxon>Embryophyta</taxon>
        <taxon>Tracheophyta</taxon>
        <taxon>Spermatophyta</taxon>
        <taxon>Magnoliopsida</taxon>
        <taxon>eudicotyledons</taxon>
        <taxon>Gunneridae</taxon>
        <taxon>Pentapetalae</taxon>
        <taxon>rosids</taxon>
        <taxon>malvids</taxon>
        <taxon>Malvales</taxon>
        <taxon>Malvaceae</taxon>
        <taxon>Byttnerioideae</taxon>
        <taxon>Theobroma</taxon>
    </lineage>
</organism>
<dbReference type="eggNOG" id="ENOG502RX7K">
    <property type="taxonomic scope" value="Eukaryota"/>
</dbReference>
<protein>
    <submittedName>
        <fullName evidence="3">Late embryogenesis abundant hydroxyproline-rich glycoprotein family, putative</fullName>
    </submittedName>
</protein>
<dbReference type="HOGENOM" id="CLU_1423814_0_0_1"/>
<dbReference type="Gramene" id="EOX99379">
    <property type="protein sequence ID" value="EOX99379"/>
    <property type="gene ID" value="TCM_008062"/>
</dbReference>
<evidence type="ECO:0000256" key="2">
    <source>
        <dbReference type="ARBA" id="ARBA00023136"/>
    </source>
</evidence>
<reference evidence="3 4" key="1">
    <citation type="journal article" date="2013" name="Genome Biol.">
        <title>The genome sequence of the most widely cultivated cacao type and its use to identify candidate genes regulating pod color.</title>
        <authorList>
            <person name="Motamayor J.C."/>
            <person name="Mockaitis K."/>
            <person name="Schmutz J."/>
            <person name="Haiminen N."/>
            <person name="Iii D.L."/>
            <person name="Cornejo O."/>
            <person name="Findley S.D."/>
            <person name="Zheng P."/>
            <person name="Utro F."/>
            <person name="Royaert S."/>
            <person name="Saski C."/>
            <person name="Jenkins J."/>
            <person name="Podicheti R."/>
            <person name="Zhao M."/>
            <person name="Scheffler B.E."/>
            <person name="Stack J.C."/>
            <person name="Feltus F.A."/>
            <person name="Mustiga G.M."/>
            <person name="Amores F."/>
            <person name="Phillips W."/>
            <person name="Marelli J.P."/>
            <person name="May G.D."/>
            <person name="Shapiro H."/>
            <person name="Ma J."/>
            <person name="Bustamante C.D."/>
            <person name="Schnell R.J."/>
            <person name="Main D."/>
            <person name="Gilbert D."/>
            <person name="Parida L."/>
            <person name="Kuhn D.N."/>
        </authorList>
    </citation>
    <scope>NUCLEOTIDE SEQUENCE [LARGE SCALE GENOMIC DNA]</scope>
    <source>
        <strain evidence="4">cv. Matina 1-6</strain>
    </source>
</reference>
<evidence type="ECO:0000313" key="3">
    <source>
        <dbReference type="EMBL" id="EOX99379.1"/>
    </source>
</evidence>
<dbReference type="PANTHER" id="PTHR31234">
    <property type="entry name" value="LATE EMBRYOGENESIS ABUNDANT (LEA) HYDROXYPROLINE-RICH GLYCOPROTEIN FAMILY"/>
    <property type="match status" value="1"/>
</dbReference>
<name>A0A061E2W0_THECC</name>
<gene>
    <name evidence="3" type="ORF">TCM_008062</name>
</gene>
<evidence type="ECO:0000313" key="4">
    <source>
        <dbReference type="Proteomes" id="UP000026915"/>
    </source>
</evidence>
<dbReference type="InParanoid" id="A0A061E2W0"/>
<dbReference type="PANTHER" id="PTHR31234:SF72">
    <property type="entry name" value="NDR1_HIN1-LIKE PROTEIN 6"/>
    <property type="match status" value="1"/>
</dbReference>
<evidence type="ECO:0000256" key="1">
    <source>
        <dbReference type="ARBA" id="ARBA00004370"/>
    </source>
</evidence>
<sequence length="191" mass="21080">MPTKKLINGIVNPTPWTLDPLIHQNISCSMIKETLGPFPIDATFPATIHIIVGIKTFNIQQSDLSLYTEFSISVKADNPNHLIGFIYGKESSVASLYTGKTLCSGKFPTFHQPENNITMMNILMKGKNEFGSGLQERLLQNQKKGKIPLLIMVKAFVSVVIAGFPLRQVVVFVNCSLVVDNLSPNHKIGIL</sequence>
<dbReference type="AlphaFoldDB" id="A0A061E2W0"/>
<keyword evidence="2" id="KW-0472">Membrane</keyword>
<keyword evidence="4" id="KW-1185">Reference proteome</keyword>
<dbReference type="InterPro" id="IPR044839">
    <property type="entry name" value="NDR1-like"/>
</dbReference>